<feature type="domain" description="BRCT" evidence="6">
    <location>
        <begin position="350"/>
        <end position="453"/>
    </location>
</feature>
<evidence type="ECO:0000313" key="8">
    <source>
        <dbReference type="Proteomes" id="UP000187283"/>
    </source>
</evidence>
<dbReference type="PROSITE" id="PS50172">
    <property type="entry name" value="BRCT"/>
    <property type="match status" value="1"/>
</dbReference>
<accession>A0A1R1Y0T0</accession>
<keyword evidence="1 4" id="KW-0690">Ribosome biogenesis</keyword>
<dbReference type="Pfam" id="PF06732">
    <property type="entry name" value="Pescadillo_N"/>
    <property type="match status" value="1"/>
</dbReference>
<dbReference type="SUPFAM" id="SSF52113">
    <property type="entry name" value="BRCT domain"/>
    <property type="match status" value="1"/>
</dbReference>
<dbReference type="Gene3D" id="3.40.50.10190">
    <property type="entry name" value="BRCT domain"/>
    <property type="match status" value="1"/>
</dbReference>
<feature type="compositionally biased region" description="Acidic residues" evidence="5">
    <location>
        <begin position="327"/>
        <end position="339"/>
    </location>
</feature>
<evidence type="ECO:0000256" key="5">
    <source>
        <dbReference type="SAM" id="MobiDB-lite"/>
    </source>
</evidence>
<comment type="similarity">
    <text evidence="4">Belongs to the pescadillo family.</text>
</comment>
<gene>
    <name evidence="4" type="primary">NOP7</name>
    <name evidence="7" type="ORF">AYI70_g4070</name>
</gene>
<feature type="compositionally biased region" description="Low complexity" evidence="5">
    <location>
        <begin position="605"/>
        <end position="615"/>
    </location>
</feature>
<feature type="region of interest" description="Disordered" evidence="5">
    <location>
        <begin position="316"/>
        <end position="348"/>
    </location>
</feature>
<organism evidence="7 8">
    <name type="scientific">Smittium culicis</name>
    <dbReference type="NCBI Taxonomy" id="133412"/>
    <lineage>
        <taxon>Eukaryota</taxon>
        <taxon>Fungi</taxon>
        <taxon>Fungi incertae sedis</taxon>
        <taxon>Zoopagomycota</taxon>
        <taxon>Kickxellomycotina</taxon>
        <taxon>Harpellomycetes</taxon>
        <taxon>Harpellales</taxon>
        <taxon>Legeriomycetaceae</taxon>
        <taxon>Smittium</taxon>
    </lineage>
</organism>
<keyword evidence="8" id="KW-1185">Reference proteome</keyword>
<evidence type="ECO:0000259" key="6">
    <source>
        <dbReference type="PROSITE" id="PS50172"/>
    </source>
</evidence>
<comment type="function">
    <text evidence="4">Component of the NOP7 complex, which is required for maturation of the 25S and 5.8S ribosomal RNAs and formation of the 60S ribosome.</text>
</comment>
<evidence type="ECO:0000256" key="4">
    <source>
        <dbReference type="HAMAP-Rule" id="MF_03028"/>
    </source>
</evidence>
<feature type="compositionally biased region" description="Basic residues" evidence="5">
    <location>
        <begin position="679"/>
        <end position="688"/>
    </location>
</feature>
<dbReference type="Proteomes" id="UP000187283">
    <property type="component" value="Unassembled WGS sequence"/>
</dbReference>
<proteinExistence type="inferred from homology"/>
<evidence type="ECO:0000256" key="1">
    <source>
        <dbReference type="ARBA" id="ARBA00022517"/>
    </source>
</evidence>
<dbReference type="EMBL" id="LSSN01001227">
    <property type="protein sequence ID" value="OMJ20510.1"/>
    <property type="molecule type" value="Genomic_DNA"/>
</dbReference>
<dbReference type="CDD" id="cd17709">
    <property type="entry name" value="BRCT_pescadillo_like"/>
    <property type="match status" value="1"/>
</dbReference>
<dbReference type="GO" id="GO:0070545">
    <property type="term" value="C:PeBoW complex"/>
    <property type="evidence" value="ECO:0007669"/>
    <property type="project" value="TreeGrafter"/>
</dbReference>
<dbReference type="InterPro" id="IPR001357">
    <property type="entry name" value="BRCT_dom"/>
</dbReference>
<dbReference type="PANTHER" id="PTHR12221:SF6">
    <property type="entry name" value="PESCADILLO HOMOLOG"/>
    <property type="match status" value="1"/>
</dbReference>
<keyword evidence="3 4" id="KW-0539">Nucleus</keyword>
<dbReference type="OrthoDB" id="10264910at2759"/>
<feature type="region of interest" description="Disordered" evidence="5">
    <location>
        <begin position="643"/>
        <end position="688"/>
    </location>
</feature>
<dbReference type="HAMAP" id="MF_03028">
    <property type="entry name" value="Pescadillo"/>
    <property type="match status" value="1"/>
</dbReference>
<comment type="subunit">
    <text evidence="4">Component of the NOP7 complex, composed of ERB1, NOP7 and YTM1. Within the NOP7 complex ERB1 appears to interact directly with NOP7 and YTM1. The NOP7 complex also associates with the 66S pre-ribosome.</text>
</comment>
<feature type="compositionally biased region" description="Acidic residues" evidence="5">
    <location>
        <begin position="570"/>
        <end position="591"/>
    </location>
</feature>
<name>A0A1R1Y0T0_9FUNG</name>
<dbReference type="GO" id="GO:0000463">
    <property type="term" value="P:maturation of LSU-rRNA from tricistronic rRNA transcript (SSU-rRNA, 5.8S rRNA, LSU-rRNA)"/>
    <property type="evidence" value="ECO:0007669"/>
    <property type="project" value="UniProtKB-UniRule"/>
</dbReference>
<evidence type="ECO:0000256" key="2">
    <source>
        <dbReference type="ARBA" id="ARBA00022552"/>
    </source>
</evidence>
<feature type="compositionally biased region" description="Acidic residues" evidence="5">
    <location>
        <begin position="521"/>
        <end position="557"/>
    </location>
</feature>
<feature type="region of interest" description="Disordered" evidence="5">
    <location>
        <begin position="497"/>
        <end position="617"/>
    </location>
</feature>
<dbReference type="GO" id="GO:0000466">
    <property type="term" value="P:maturation of 5.8S rRNA from tricistronic rRNA transcript (SSU-rRNA, 5.8S rRNA, LSU-rRNA)"/>
    <property type="evidence" value="ECO:0007669"/>
    <property type="project" value="UniProtKB-UniRule"/>
</dbReference>
<dbReference type="AlphaFoldDB" id="A0A1R1Y0T0"/>
<evidence type="ECO:0000256" key="3">
    <source>
        <dbReference type="ARBA" id="ARBA00023242"/>
    </source>
</evidence>
<dbReference type="InterPro" id="IPR010613">
    <property type="entry name" value="PES"/>
</dbReference>
<reference evidence="7 8" key="1">
    <citation type="submission" date="2017-01" db="EMBL/GenBank/DDBJ databases">
        <authorList>
            <person name="Mah S.A."/>
            <person name="Swanson W.J."/>
            <person name="Moy G.W."/>
            <person name="Vacquier V.D."/>
        </authorList>
    </citation>
    <scope>NUCLEOTIDE SEQUENCE [LARGE SCALE GENOMIC DNA]</scope>
    <source>
        <strain evidence="7 8">GSMNP</strain>
    </source>
</reference>
<comment type="caution">
    <text evidence="7">The sequence shown here is derived from an EMBL/GenBank/DDBJ whole genome shotgun (WGS) entry which is preliminary data.</text>
</comment>
<dbReference type="GO" id="GO:0043021">
    <property type="term" value="F:ribonucleoprotein complex binding"/>
    <property type="evidence" value="ECO:0007669"/>
    <property type="project" value="UniProtKB-UniRule"/>
</dbReference>
<dbReference type="GO" id="GO:0003723">
    <property type="term" value="F:RNA binding"/>
    <property type="evidence" value="ECO:0007669"/>
    <property type="project" value="TreeGrafter"/>
</dbReference>
<dbReference type="PANTHER" id="PTHR12221">
    <property type="entry name" value="PESCADILLO - RELATED"/>
    <property type="match status" value="1"/>
</dbReference>
<evidence type="ECO:0000313" key="7">
    <source>
        <dbReference type="EMBL" id="OMJ20510.1"/>
    </source>
</evidence>
<dbReference type="InterPro" id="IPR036420">
    <property type="entry name" value="BRCT_dom_sf"/>
</dbReference>
<dbReference type="STRING" id="133412.A0A1R1Y0T0"/>
<comment type="subcellular location">
    <subcellularLocation>
        <location evidence="4">Nucleus</location>
        <location evidence="4">Nucleolus</location>
    </subcellularLocation>
    <subcellularLocation>
        <location evidence="4">Nucleus</location>
        <location evidence="4">Nucleoplasm</location>
    </subcellularLocation>
</comment>
<dbReference type="GO" id="GO:0005654">
    <property type="term" value="C:nucleoplasm"/>
    <property type="evidence" value="ECO:0007669"/>
    <property type="project" value="UniProtKB-SubCell"/>
</dbReference>
<dbReference type="GO" id="GO:0030687">
    <property type="term" value="C:preribosome, large subunit precursor"/>
    <property type="evidence" value="ECO:0007669"/>
    <property type="project" value="UniProtKB-UniRule"/>
</dbReference>
<feature type="compositionally biased region" description="Basic and acidic residues" evidence="5">
    <location>
        <begin position="650"/>
        <end position="670"/>
    </location>
</feature>
<sequence>MGKLKKAGKEGSAIKYINRNRAIKRLQISLANFRRLCILKGVYPVEPKNRKKVNKGSTAPTTFYYTKDIQYLMHEPLLLKFREDKIFKRRLNHAQSKRDHTKAAGLKRNRPKYNLDHLILERYPTFIDAIRDIDDALSLLSLFSIMPSSQKTGGNGVLSQCKRLTLEFMNYVMTTNKLKKTFLSIKGIYYQAEISGQTVTWIAPYEFSQRVPKDVDFRVMWSFLEFYRSLIGFVNCKLYKDENLVYPPKIDYDLENIGVTLGAIKTNKIGTLEIVQSIDNLQQDNQQQQSASSANPLLKSKLASLPAKIKSIQKLQESDSKLNDTDSFSDTDMQVDIDEPSAQNPVSENVSSSLFNNYTFFLSREVPKYSLEFVIRSFGGSVCWENYFNGSKQVGLDESDDRINIFIVDRPSVPNNILKRKSSRKTKPICLQPQFIYDCVNAKLILSFDSYTVGKKLPPHLSPFVEYKEGDYVPKQQLAIDEYAKNIGFQGEVTTLETEPAKPASDNSADKPLKAPQASVDTDDDDDSEIDESEVEGMSADEDDSDDDLDADSEVEELVSKSKSATNSTESDDDEDAAVDNSYQDELEAEFEGSSFSSFKKRKTSTPSTKAPSKQKLIDIENEKKAMAMTMMTKKNRKLYARMQNGIQNRKREAEKLNERRIEAEKKESPKQNATPNTRSKKKSTSAK</sequence>
<protein>
    <recommendedName>
        <fullName evidence="4">Pescadillo homolog</fullName>
    </recommendedName>
    <alternativeName>
        <fullName evidence="4">Nucleolar protein 7 homolog</fullName>
    </alternativeName>
</protein>
<keyword evidence="2 4" id="KW-0698">rRNA processing</keyword>